<dbReference type="Proteomes" id="UP000235965">
    <property type="component" value="Unassembled WGS sequence"/>
</dbReference>
<feature type="region of interest" description="Disordered" evidence="1">
    <location>
        <begin position="146"/>
        <end position="179"/>
    </location>
</feature>
<proteinExistence type="predicted"/>
<evidence type="ECO:0000256" key="2">
    <source>
        <dbReference type="SAM" id="SignalP"/>
    </source>
</evidence>
<evidence type="ECO:0000313" key="4">
    <source>
        <dbReference type="Proteomes" id="UP000235965"/>
    </source>
</evidence>
<keyword evidence="4" id="KW-1185">Reference proteome</keyword>
<evidence type="ECO:0000256" key="1">
    <source>
        <dbReference type="SAM" id="MobiDB-lite"/>
    </source>
</evidence>
<protein>
    <submittedName>
        <fullName evidence="3">Uncharacterized protein</fullName>
    </submittedName>
</protein>
<feature type="chain" id="PRO_5014448584" evidence="2">
    <location>
        <begin position="29"/>
        <end position="179"/>
    </location>
</feature>
<evidence type="ECO:0000313" key="3">
    <source>
        <dbReference type="EMBL" id="PNF19566.1"/>
    </source>
</evidence>
<dbReference type="AlphaFoldDB" id="A0A2J7PTB4"/>
<dbReference type="EMBL" id="NEVH01021618">
    <property type="protein sequence ID" value="PNF19566.1"/>
    <property type="molecule type" value="Genomic_DNA"/>
</dbReference>
<gene>
    <name evidence="3" type="ORF">B7P43_G17802</name>
</gene>
<sequence>MKQKKEGLLRRLFSWFMILITSTKTVDASNDGVPPRNEQDGSSTQVTQCDAEETPECVPSMRITSPTCSMSESPKQVSASVESVEKLIHDLDHFSKELMVSISTVQSKISGSDKKVVALVQVFPEYFGFPCQSSFHQLLHNHPRLSSGAGTTGQKWPQYKELSPTPLAKKKVPLPSQTP</sequence>
<dbReference type="InParanoid" id="A0A2J7PTB4"/>
<keyword evidence="2" id="KW-0732">Signal</keyword>
<name>A0A2J7PTB4_9NEOP</name>
<feature type="region of interest" description="Disordered" evidence="1">
    <location>
        <begin position="26"/>
        <end position="55"/>
    </location>
</feature>
<organism evidence="3 4">
    <name type="scientific">Cryptotermes secundus</name>
    <dbReference type="NCBI Taxonomy" id="105785"/>
    <lineage>
        <taxon>Eukaryota</taxon>
        <taxon>Metazoa</taxon>
        <taxon>Ecdysozoa</taxon>
        <taxon>Arthropoda</taxon>
        <taxon>Hexapoda</taxon>
        <taxon>Insecta</taxon>
        <taxon>Pterygota</taxon>
        <taxon>Neoptera</taxon>
        <taxon>Polyneoptera</taxon>
        <taxon>Dictyoptera</taxon>
        <taxon>Blattodea</taxon>
        <taxon>Blattoidea</taxon>
        <taxon>Termitoidae</taxon>
        <taxon>Kalotermitidae</taxon>
        <taxon>Cryptotermitinae</taxon>
        <taxon>Cryptotermes</taxon>
    </lineage>
</organism>
<accession>A0A2J7PTB4</accession>
<comment type="caution">
    <text evidence="3">The sequence shown here is derived from an EMBL/GenBank/DDBJ whole genome shotgun (WGS) entry which is preliminary data.</text>
</comment>
<reference evidence="3 4" key="1">
    <citation type="submission" date="2017-12" db="EMBL/GenBank/DDBJ databases">
        <title>Hemimetabolous genomes reveal molecular basis of termite eusociality.</title>
        <authorList>
            <person name="Harrison M.C."/>
            <person name="Jongepier E."/>
            <person name="Robertson H.M."/>
            <person name="Arning N."/>
            <person name="Bitard-Feildel T."/>
            <person name="Chao H."/>
            <person name="Childers C.P."/>
            <person name="Dinh H."/>
            <person name="Doddapaneni H."/>
            <person name="Dugan S."/>
            <person name="Gowin J."/>
            <person name="Greiner C."/>
            <person name="Han Y."/>
            <person name="Hu H."/>
            <person name="Hughes D.S.T."/>
            <person name="Huylmans A.-K."/>
            <person name="Kemena C."/>
            <person name="Kremer L.P.M."/>
            <person name="Lee S.L."/>
            <person name="Lopez-Ezquerra A."/>
            <person name="Mallet L."/>
            <person name="Monroy-Kuhn J.M."/>
            <person name="Moser A."/>
            <person name="Murali S.C."/>
            <person name="Muzny D.M."/>
            <person name="Otani S."/>
            <person name="Piulachs M.-D."/>
            <person name="Poelchau M."/>
            <person name="Qu J."/>
            <person name="Schaub F."/>
            <person name="Wada-Katsumata A."/>
            <person name="Worley K.C."/>
            <person name="Xie Q."/>
            <person name="Ylla G."/>
            <person name="Poulsen M."/>
            <person name="Gibbs R.A."/>
            <person name="Schal C."/>
            <person name="Richards S."/>
            <person name="Belles X."/>
            <person name="Korb J."/>
            <person name="Bornberg-Bauer E."/>
        </authorList>
    </citation>
    <scope>NUCLEOTIDE SEQUENCE [LARGE SCALE GENOMIC DNA]</scope>
    <source>
        <tissue evidence="3">Whole body</tissue>
    </source>
</reference>
<feature type="signal peptide" evidence="2">
    <location>
        <begin position="1"/>
        <end position="28"/>
    </location>
</feature>